<dbReference type="Pfam" id="PF22941">
    <property type="entry name" value="TADA2A-like_3rd"/>
    <property type="match status" value="1"/>
</dbReference>
<protein>
    <recommendedName>
        <fullName evidence="6">ZZ-type domain-containing protein</fullName>
    </recommendedName>
</protein>
<evidence type="ECO:0000256" key="2">
    <source>
        <dbReference type="ARBA" id="ARBA00022771"/>
    </source>
</evidence>
<dbReference type="Proteomes" id="UP000287651">
    <property type="component" value="Unassembled WGS sequence"/>
</dbReference>
<evidence type="ECO:0000256" key="1">
    <source>
        <dbReference type="ARBA" id="ARBA00022723"/>
    </source>
</evidence>
<keyword evidence="1" id="KW-0479">Metal-binding</keyword>
<sequence length="205" mass="23279">FLVQVKEEEGCCKWRSFGKYRSSSLSFMNSNLMVALMTDEAGSGANEGKKALYHCNYCNKDISGKIRIKCTKCADFDLCVECFSVGAEVTPHKSNHPYRVMVLHCLVMSHQRKNLHSHLQESSASKVTSNMGKFKDNPDGPKVEGEEGPSITESGYNPRRQEFDPEYDNDAEQALADMEFKENDTETERELKLRVLRIYLSRCVT</sequence>
<dbReference type="PANTHER" id="PTHR12374:SF20">
    <property type="entry name" value="TRANSCRIPTIONAL ADAPTER 2-ALPHA"/>
    <property type="match status" value="1"/>
</dbReference>
<proteinExistence type="predicted"/>
<dbReference type="Pfam" id="PF25299">
    <property type="entry name" value="ZZ_ADA2"/>
    <property type="match status" value="1"/>
</dbReference>
<dbReference type="EMBL" id="AMZH03009878">
    <property type="protein sequence ID" value="RRT55883.1"/>
    <property type="molecule type" value="Genomic_DNA"/>
</dbReference>
<name>A0A426YVX2_ENSVE</name>
<feature type="region of interest" description="Disordered" evidence="5">
    <location>
        <begin position="117"/>
        <end position="169"/>
    </location>
</feature>
<dbReference type="GO" id="GO:0006357">
    <property type="term" value="P:regulation of transcription by RNA polymerase II"/>
    <property type="evidence" value="ECO:0007669"/>
    <property type="project" value="TreeGrafter"/>
</dbReference>
<dbReference type="InterPro" id="IPR041983">
    <property type="entry name" value="ADA2-like_ZZ"/>
</dbReference>
<dbReference type="PANTHER" id="PTHR12374">
    <property type="entry name" value="TRANSCRIPTIONAL ADAPTOR 2 ADA2 -RELATED"/>
    <property type="match status" value="1"/>
</dbReference>
<organism evidence="7 8">
    <name type="scientific">Ensete ventricosum</name>
    <name type="common">Abyssinian banana</name>
    <name type="synonym">Musa ensete</name>
    <dbReference type="NCBI Taxonomy" id="4639"/>
    <lineage>
        <taxon>Eukaryota</taxon>
        <taxon>Viridiplantae</taxon>
        <taxon>Streptophyta</taxon>
        <taxon>Embryophyta</taxon>
        <taxon>Tracheophyta</taxon>
        <taxon>Spermatophyta</taxon>
        <taxon>Magnoliopsida</taxon>
        <taxon>Liliopsida</taxon>
        <taxon>Zingiberales</taxon>
        <taxon>Musaceae</taxon>
        <taxon>Ensete</taxon>
    </lineage>
</organism>
<evidence type="ECO:0000259" key="6">
    <source>
        <dbReference type="PROSITE" id="PS50135"/>
    </source>
</evidence>
<feature type="compositionally biased region" description="Basic and acidic residues" evidence="5">
    <location>
        <begin position="133"/>
        <end position="145"/>
    </location>
</feature>
<dbReference type="GO" id="GO:0008270">
    <property type="term" value="F:zinc ion binding"/>
    <property type="evidence" value="ECO:0007669"/>
    <property type="project" value="UniProtKB-KW"/>
</dbReference>
<dbReference type="FunFam" id="3.30.60.90:FF:000013">
    <property type="entry name" value="Transcriptional adapter"/>
    <property type="match status" value="1"/>
</dbReference>
<dbReference type="GO" id="GO:0003682">
    <property type="term" value="F:chromatin binding"/>
    <property type="evidence" value="ECO:0007669"/>
    <property type="project" value="TreeGrafter"/>
</dbReference>
<dbReference type="AlphaFoldDB" id="A0A426YVX2"/>
<dbReference type="SMART" id="SM00291">
    <property type="entry name" value="ZnF_ZZ"/>
    <property type="match status" value="1"/>
</dbReference>
<dbReference type="InterPro" id="IPR055141">
    <property type="entry name" value="TADA2A_B-like_dom"/>
</dbReference>
<feature type="compositionally biased region" description="Polar residues" evidence="5">
    <location>
        <begin position="120"/>
        <end position="131"/>
    </location>
</feature>
<dbReference type="CDD" id="cd02335">
    <property type="entry name" value="ZZ_ADA2"/>
    <property type="match status" value="1"/>
</dbReference>
<evidence type="ECO:0000313" key="7">
    <source>
        <dbReference type="EMBL" id="RRT55883.1"/>
    </source>
</evidence>
<evidence type="ECO:0000256" key="4">
    <source>
        <dbReference type="PROSITE-ProRule" id="PRU00228"/>
    </source>
</evidence>
<dbReference type="PROSITE" id="PS50135">
    <property type="entry name" value="ZF_ZZ_2"/>
    <property type="match status" value="1"/>
</dbReference>
<evidence type="ECO:0000313" key="8">
    <source>
        <dbReference type="Proteomes" id="UP000287651"/>
    </source>
</evidence>
<feature type="domain" description="ZZ-type" evidence="6">
    <location>
        <begin position="50"/>
        <end position="106"/>
    </location>
</feature>
<dbReference type="InterPro" id="IPR043145">
    <property type="entry name" value="Znf_ZZ_sf"/>
</dbReference>
<dbReference type="Gene3D" id="3.30.60.90">
    <property type="match status" value="1"/>
</dbReference>
<feature type="non-terminal residue" evidence="7">
    <location>
        <position position="1"/>
    </location>
</feature>
<keyword evidence="2 4" id="KW-0863">Zinc-finger</keyword>
<gene>
    <name evidence="7" type="ORF">B296_00004962</name>
</gene>
<keyword evidence="3" id="KW-0862">Zinc</keyword>
<dbReference type="InterPro" id="IPR000433">
    <property type="entry name" value="Znf_ZZ"/>
</dbReference>
<dbReference type="SUPFAM" id="SSF57850">
    <property type="entry name" value="RING/U-box"/>
    <property type="match status" value="1"/>
</dbReference>
<comment type="caution">
    <text evidence="7">The sequence shown here is derived from an EMBL/GenBank/DDBJ whole genome shotgun (WGS) entry which is preliminary data.</text>
</comment>
<dbReference type="GO" id="GO:0006338">
    <property type="term" value="P:chromatin remodeling"/>
    <property type="evidence" value="ECO:0007669"/>
    <property type="project" value="TreeGrafter"/>
</dbReference>
<evidence type="ECO:0000256" key="5">
    <source>
        <dbReference type="SAM" id="MobiDB-lite"/>
    </source>
</evidence>
<dbReference type="GO" id="GO:0005634">
    <property type="term" value="C:nucleus"/>
    <property type="evidence" value="ECO:0007669"/>
    <property type="project" value="TreeGrafter"/>
</dbReference>
<reference evidence="7 8" key="1">
    <citation type="journal article" date="2014" name="Agronomy (Basel)">
        <title>A Draft Genome Sequence for Ensete ventricosum, the Drought-Tolerant Tree Against Hunger.</title>
        <authorList>
            <person name="Harrison J."/>
            <person name="Moore K.A."/>
            <person name="Paszkiewicz K."/>
            <person name="Jones T."/>
            <person name="Grant M."/>
            <person name="Ambacheew D."/>
            <person name="Muzemil S."/>
            <person name="Studholme D.J."/>
        </authorList>
    </citation>
    <scope>NUCLEOTIDE SEQUENCE [LARGE SCALE GENOMIC DNA]</scope>
</reference>
<evidence type="ECO:0000256" key="3">
    <source>
        <dbReference type="ARBA" id="ARBA00022833"/>
    </source>
</evidence>
<accession>A0A426YVX2</accession>
<dbReference type="PROSITE" id="PS01357">
    <property type="entry name" value="ZF_ZZ_1"/>
    <property type="match status" value="1"/>
</dbReference>
<dbReference type="GO" id="GO:0003713">
    <property type="term" value="F:transcription coactivator activity"/>
    <property type="evidence" value="ECO:0007669"/>
    <property type="project" value="TreeGrafter"/>
</dbReference>